<protein>
    <submittedName>
        <fullName evidence="2">Uncharacterized protein</fullName>
    </submittedName>
</protein>
<name>I0IR94_LEPFC</name>
<evidence type="ECO:0000313" key="2">
    <source>
        <dbReference type="EMBL" id="BAM07793.1"/>
    </source>
</evidence>
<organism evidence="2 3">
    <name type="scientific">Leptospirillum ferrooxidans (strain C2-3)</name>
    <dbReference type="NCBI Taxonomy" id="1162668"/>
    <lineage>
        <taxon>Bacteria</taxon>
        <taxon>Pseudomonadati</taxon>
        <taxon>Nitrospirota</taxon>
        <taxon>Nitrospiria</taxon>
        <taxon>Nitrospirales</taxon>
        <taxon>Nitrospiraceae</taxon>
        <taxon>Leptospirillum</taxon>
    </lineage>
</organism>
<evidence type="ECO:0000256" key="1">
    <source>
        <dbReference type="SAM" id="Phobius"/>
    </source>
</evidence>
<dbReference type="Proteomes" id="UP000007382">
    <property type="component" value="Chromosome"/>
</dbReference>
<evidence type="ECO:0000313" key="3">
    <source>
        <dbReference type="Proteomes" id="UP000007382"/>
    </source>
</evidence>
<accession>I0IR94</accession>
<dbReference type="STRING" id="1162668.LFE_2120"/>
<dbReference type="PATRIC" id="fig|1162668.3.peg.2510"/>
<keyword evidence="3" id="KW-1185">Reference proteome</keyword>
<keyword evidence="1" id="KW-0472">Membrane</keyword>
<reference evidence="2 3" key="1">
    <citation type="journal article" date="2012" name="J. Bacteriol.">
        <title>Complete Genome Sequence of Leptospirillum ferrooxidans Strain C2-3, Isolated from a Fresh Volcanic Ash Deposit on the Island of Miyake, Japan.</title>
        <authorList>
            <person name="Fujimura R."/>
            <person name="Sato Y."/>
            <person name="Nishizawa T."/>
            <person name="Oshima K."/>
            <person name="Kim S.-W."/>
            <person name="Hattori M."/>
            <person name="Kamijo T."/>
            <person name="Ohta H."/>
        </authorList>
    </citation>
    <scope>NUCLEOTIDE SEQUENCE [LARGE SCALE GENOMIC DNA]</scope>
    <source>
        <strain evidence="2 3">C2-3</strain>
    </source>
</reference>
<dbReference type="HOGENOM" id="CLU_3329574_0_0_0"/>
<keyword evidence="1" id="KW-1133">Transmembrane helix</keyword>
<dbReference type="RefSeq" id="WP_014450276.1">
    <property type="nucleotide sequence ID" value="NC_017094.1"/>
</dbReference>
<feature type="transmembrane region" description="Helical" evidence="1">
    <location>
        <begin position="16"/>
        <end position="34"/>
    </location>
</feature>
<reference evidence="3" key="2">
    <citation type="submission" date="2012-03" db="EMBL/GenBank/DDBJ databases">
        <title>The complete genome sequence of the pioneer microbe on fresh volcanic deposit, Leptospirillum ferrooxidans strain C2-3.</title>
        <authorList>
            <person name="Fujimura R."/>
            <person name="Sato Y."/>
            <person name="Nishizawa T."/>
            <person name="Nanba K."/>
            <person name="Oshima K."/>
            <person name="Hattori M."/>
            <person name="Kamijo T."/>
            <person name="Ohta H."/>
        </authorList>
    </citation>
    <scope>NUCLEOTIDE SEQUENCE [LARGE SCALE GENOMIC DNA]</scope>
    <source>
        <strain evidence="3">C2-3</strain>
    </source>
</reference>
<dbReference type="KEGG" id="lfc:LFE_2120"/>
<dbReference type="EMBL" id="AP012342">
    <property type="protein sequence ID" value="BAM07793.1"/>
    <property type="molecule type" value="Genomic_DNA"/>
</dbReference>
<dbReference type="AlphaFoldDB" id="I0IR94"/>
<gene>
    <name evidence="2" type="ordered locus">LFE_2120</name>
</gene>
<proteinExistence type="predicted"/>
<keyword evidence="1" id="KW-0812">Transmembrane</keyword>
<sequence>MTSHVLTVGNWGGFEWALLIGVASVIVLGWYAVIKSIYFNS</sequence>